<dbReference type="SMR" id="G5ABI2"/>
<dbReference type="GeneID" id="20644331"/>
<dbReference type="Gene3D" id="2.60.120.200">
    <property type="match status" value="1"/>
</dbReference>
<keyword evidence="2" id="KW-1185">Reference proteome</keyword>
<dbReference type="EMBL" id="JH159163">
    <property type="protein sequence ID" value="EGZ06707.1"/>
    <property type="molecule type" value="Genomic_DNA"/>
</dbReference>
<dbReference type="Proteomes" id="UP000002640">
    <property type="component" value="Unassembled WGS sequence"/>
</dbReference>
<name>G5ABI2_PHYSP</name>
<dbReference type="Pfam" id="PF13385">
    <property type="entry name" value="Laminin_G_3"/>
    <property type="match status" value="1"/>
</dbReference>
<dbReference type="AlphaFoldDB" id="G5ABI2"/>
<reference evidence="1 2" key="1">
    <citation type="journal article" date="2006" name="Science">
        <title>Phytophthora genome sequences uncover evolutionary origins and mechanisms of pathogenesis.</title>
        <authorList>
            <person name="Tyler B.M."/>
            <person name="Tripathy S."/>
            <person name="Zhang X."/>
            <person name="Dehal P."/>
            <person name="Jiang R.H."/>
            <person name="Aerts A."/>
            <person name="Arredondo F.D."/>
            <person name="Baxter L."/>
            <person name="Bensasson D."/>
            <person name="Beynon J.L."/>
            <person name="Chapman J."/>
            <person name="Damasceno C.M."/>
            <person name="Dorrance A.E."/>
            <person name="Dou D."/>
            <person name="Dickerman A.W."/>
            <person name="Dubchak I.L."/>
            <person name="Garbelotto M."/>
            <person name="Gijzen M."/>
            <person name="Gordon S.G."/>
            <person name="Govers F."/>
            <person name="Grunwald N.J."/>
            <person name="Huang W."/>
            <person name="Ivors K.L."/>
            <person name="Jones R.W."/>
            <person name="Kamoun S."/>
            <person name="Krampis K."/>
            <person name="Lamour K.H."/>
            <person name="Lee M.K."/>
            <person name="McDonald W.H."/>
            <person name="Medina M."/>
            <person name="Meijer H.J."/>
            <person name="Nordberg E.K."/>
            <person name="Maclean D.J."/>
            <person name="Ospina-Giraldo M.D."/>
            <person name="Morris P.F."/>
            <person name="Phuntumart V."/>
            <person name="Putnam N.H."/>
            <person name="Rash S."/>
            <person name="Rose J.K."/>
            <person name="Sakihama Y."/>
            <person name="Salamov A.A."/>
            <person name="Savidor A."/>
            <person name="Scheuring C.F."/>
            <person name="Smith B.M."/>
            <person name="Sobral B.W."/>
            <person name="Terry A."/>
            <person name="Torto-Alalibo T.A."/>
            <person name="Win J."/>
            <person name="Xu Z."/>
            <person name="Zhang H."/>
            <person name="Grigoriev I.V."/>
            <person name="Rokhsar D.S."/>
            <person name="Boore J.L."/>
        </authorList>
    </citation>
    <scope>NUCLEOTIDE SEQUENCE [LARGE SCALE GENOMIC DNA]</scope>
    <source>
        <strain evidence="1 2">P6497</strain>
    </source>
</reference>
<dbReference type="InterPro" id="IPR013320">
    <property type="entry name" value="ConA-like_dom_sf"/>
</dbReference>
<protein>
    <recommendedName>
        <fullName evidence="3">LamG-like jellyroll fold domain-containing protein</fullName>
    </recommendedName>
</protein>
<accession>G5ABI2</accession>
<organism evidence="1 2">
    <name type="scientific">Phytophthora sojae (strain P6497)</name>
    <name type="common">Soybean stem and root rot agent</name>
    <name type="synonym">Phytophthora megasperma f. sp. glycines</name>
    <dbReference type="NCBI Taxonomy" id="1094619"/>
    <lineage>
        <taxon>Eukaryota</taxon>
        <taxon>Sar</taxon>
        <taxon>Stramenopiles</taxon>
        <taxon>Oomycota</taxon>
        <taxon>Peronosporomycetes</taxon>
        <taxon>Peronosporales</taxon>
        <taxon>Peronosporaceae</taxon>
        <taxon>Phytophthora</taxon>
    </lineage>
</organism>
<dbReference type="OMA" id="SWINTRA"/>
<gene>
    <name evidence="1" type="ORF">PHYSODRAFT_319504</name>
</gene>
<dbReference type="InParanoid" id="G5ABI2"/>
<dbReference type="SUPFAM" id="SSF49899">
    <property type="entry name" value="Concanavalin A-like lectins/glucanases"/>
    <property type="match status" value="1"/>
</dbReference>
<evidence type="ECO:0000313" key="1">
    <source>
        <dbReference type="EMBL" id="EGZ06707.1"/>
    </source>
</evidence>
<dbReference type="RefSeq" id="XP_009537471.1">
    <property type="nucleotide sequence ID" value="XM_009539176.1"/>
</dbReference>
<dbReference type="KEGG" id="psoj:PHYSODRAFT_319504"/>
<evidence type="ECO:0008006" key="3">
    <source>
        <dbReference type="Google" id="ProtNLM"/>
    </source>
</evidence>
<proteinExistence type="predicted"/>
<evidence type="ECO:0000313" key="2">
    <source>
        <dbReference type="Proteomes" id="UP000002640"/>
    </source>
</evidence>
<sequence length="335" mass="37862">MWLHVLSVDNLHAISSFLTGFDVFNLSHTNSWTLSVLSEDLYWQKRVSGYHSLGRKQSWKQRYLQERSLEFVDPHSADKYIHGMLLGRNRSRVAFAKLERPPAPGSWRGSRFDLRLEKDSSFSFDVWFCLFPGSAKQPAGGVIYGFQADPASYGVPGSNPGNLVMVDMKLNLRCSILDDKKVVAQALKPNCWYHLALTYDVALQRQIVYLDGKVVSSETGTLNSMWQRHPHEQIGTGFCLNTTGSDHMPHSRMRGGWYSFYGLIDEFHVWSSVLPADAVAELSRCGQPRGFSTIATIKRPHDRHGSWINTRAVRCTRPAEGKSVVIDWRGSKTPA</sequence>